<accession>A0AAV4BIH6</accession>
<reference evidence="7 8" key="1">
    <citation type="journal article" date="2021" name="Elife">
        <title>Chloroplast acquisition without the gene transfer in kleptoplastic sea slugs, Plakobranchus ocellatus.</title>
        <authorList>
            <person name="Maeda T."/>
            <person name="Takahashi S."/>
            <person name="Yoshida T."/>
            <person name="Shimamura S."/>
            <person name="Takaki Y."/>
            <person name="Nagai Y."/>
            <person name="Toyoda A."/>
            <person name="Suzuki Y."/>
            <person name="Arimoto A."/>
            <person name="Ishii H."/>
            <person name="Satoh N."/>
            <person name="Nishiyama T."/>
            <person name="Hasebe M."/>
            <person name="Maruyama T."/>
            <person name="Minagawa J."/>
            <person name="Obokata J."/>
            <person name="Shigenobu S."/>
        </authorList>
    </citation>
    <scope>NUCLEOTIDE SEQUENCE [LARGE SCALE GENOMIC DNA]</scope>
</reference>
<evidence type="ECO:0000256" key="4">
    <source>
        <dbReference type="ARBA" id="ARBA00023136"/>
    </source>
</evidence>
<gene>
    <name evidence="7" type="ORF">PoB_004641400</name>
</gene>
<organism evidence="7 8">
    <name type="scientific">Plakobranchus ocellatus</name>
    <dbReference type="NCBI Taxonomy" id="259542"/>
    <lineage>
        <taxon>Eukaryota</taxon>
        <taxon>Metazoa</taxon>
        <taxon>Spiralia</taxon>
        <taxon>Lophotrochozoa</taxon>
        <taxon>Mollusca</taxon>
        <taxon>Gastropoda</taxon>
        <taxon>Heterobranchia</taxon>
        <taxon>Euthyneura</taxon>
        <taxon>Panpulmonata</taxon>
        <taxon>Sacoglossa</taxon>
        <taxon>Placobranchoidea</taxon>
        <taxon>Plakobranchidae</taxon>
        <taxon>Plakobranchus</taxon>
    </lineage>
</organism>
<feature type="transmembrane region" description="Helical" evidence="5">
    <location>
        <begin position="266"/>
        <end position="289"/>
    </location>
</feature>
<feature type="transmembrane region" description="Helical" evidence="5">
    <location>
        <begin position="25"/>
        <end position="54"/>
    </location>
</feature>
<dbReference type="GO" id="GO:0016020">
    <property type="term" value="C:membrane"/>
    <property type="evidence" value="ECO:0007669"/>
    <property type="project" value="UniProtKB-SubCell"/>
</dbReference>
<sequence length="356" mass="39789">MELSNSTSPGVPDTKQDIISESTHWIMAVTFRVCLNTVVSISAVITNIINVIVFQRMNISSCAKESFLILSISDCLVGIFGNILGVLSALRYFASAHIRNSMYALYVLLMTVGTVVNMASLLSTAVLAVVRCCSVVMPFQVKKIFTARRQRIFILLATAIMVGTNAYSLVGTQIKIATNTNTNMSELVLILHPKYLQRSQYTDIYRGIIFYLSLFTVSICFVGLTIALQRSSKFRKELSSQMERNEESSRNGGSKLSQVSRREIQVIKIVILVSAVFTVTNTPAMIISVLRQTVPGLSKIGTFSRVFDLIVMCVEGLLLLSATLNIAIYLKYNTMYYTTFLEVFRRKKHMRNVQQC</sequence>
<comment type="subcellular location">
    <subcellularLocation>
        <location evidence="1">Membrane</location>
    </subcellularLocation>
</comment>
<evidence type="ECO:0000259" key="6">
    <source>
        <dbReference type="PROSITE" id="PS50262"/>
    </source>
</evidence>
<dbReference type="Proteomes" id="UP000735302">
    <property type="component" value="Unassembled WGS sequence"/>
</dbReference>
<comment type="caution">
    <text evidence="7">The sequence shown here is derived from an EMBL/GenBank/DDBJ whole genome shotgun (WGS) entry which is preliminary data.</text>
</comment>
<dbReference type="InterPro" id="IPR052954">
    <property type="entry name" value="GPCR-Ligand_Int"/>
</dbReference>
<evidence type="ECO:0000256" key="1">
    <source>
        <dbReference type="ARBA" id="ARBA00004370"/>
    </source>
</evidence>
<dbReference type="PANTHER" id="PTHR46641">
    <property type="entry name" value="FMRFAMIDE RECEPTOR-RELATED"/>
    <property type="match status" value="1"/>
</dbReference>
<dbReference type="Pfam" id="PF00001">
    <property type="entry name" value="7tm_1"/>
    <property type="match status" value="1"/>
</dbReference>
<keyword evidence="4 5" id="KW-0472">Membrane</keyword>
<protein>
    <submittedName>
        <fullName evidence="7">Chemosensory receptor c</fullName>
    </submittedName>
</protein>
<dbReference type="EMBL" id="BLXT01005114">
    <property type="protein sequence ID" value="GFO19909.1"/>
    <property type="molecule type" value="Genomic_DNA"/>
</dbReference>
<evidence type="ECO:0000256" key="5">
    <source>
        <dbReference type="SAM" id="Phobius"/>
    </source>
</evidence>
<dbReference type="PROSITE" id="PS50262">
    <property type="entry name" value="G_PROTEIN_RECEP_F1_2"/>
    <property type="match status" value="1"/>
</dbReference>
<dbReference type="GO" id="GO:0004930">
    <property type="term" value="F:G protein-coupled receptor activity"/>
    <property type="evidence" value="ECO:0007669"/>
    <property type="project" value="InterPro"/>
</dbReference>
<keyword evidence="3 5" id="KW-1133">Transmembrane helix</keyword>
<name>A0AAV4BIH6_9GAST</name>
<dbReference type="Gene3D" id="1.20.1070.10">
    <property type="entry name" value="Rhodopsin 7-helix transmembrane proteins"/>
    <property type="match status" value="1"/>
</dbReference>
<evidence type="ECO:0000256" key="3">
    <source>
        <dbReference type="ARBA" id="ARBA00022989"/>
    </source>
</evidence>
<keyword evidence="2 5" id="KW-0812">Transmembrane</keyword>
<keyword evidence="8" id="KW-1185">Reference proteome</keyword>
<evidence type="ECO:0000313" key="8">
    <source>
        <dbReference type="Proteomes" id="UP000735302"/>
    </source>
</evidence>
<evidence type="ECO:0000313" key="7">
    <source>
        <dbReference type="EMBL" id="GFO19909.1"/>
    </source>
</evidence>
<feature type="transmembrane region" description="Helical" evidence="5">
    <location>
        <begin position="151"/>
        <end position="170"/>
    </location>
</feature>
<dbReference type="InterPro" id="IPR017452">
    <property type="entry name" value="GPCR_Rhodpsn_7TM"/>
</dbReference>
<proteinExistence type="predicted"/>
<dbReference type="AlphaFoldDB" id="A0AAV4BIH6"/>
<dbReference type="InterPro" id="IPR000276">
    <property type="entry name" value="GPCR_Rhodpsn"/>
</dbReference>
<dbReference type="SUPFAM" id="SSF81321">
    <property type="entry name" value="Family A G protein-coupled receptor-like"/>
    <property type="match status" value="1"/>
</dbReference>
<feature type="transmembrane region" description="Helical" evidence="5">
    <location>
        <begin position="66"/>
        <end position="93"/>
    </location>
</feature>
<feature type="transmembrane region" description="Helical" evidence="5">
    <location>
        <begin position="105"/>
        <end position="130"/>
    </location>
</feature>
<dbReference type="PANTHER" id="PTHR46641:SF2">
    <property type="entry name" value="FMRFAMIDE RECEPTOR"/>
    <property type="match status" value="1"/>
</dbReference>
<feature type="transmembrane region" description="Helical" evidence="5">
    <location>
        <begin position="309"/>
        <end position="330"/>
    </location>
</feature>
<feature type="transmembrane region" description="Helical" evidence="5">
    <location>
        <begin position="208"/>
        <end position="228"/>
    </location>
</feature>
<evidence type="ECO:0000256" key="2">
    <source>
        <dbReference type="ARBA" id="ARBA00022692"/>
    </source>
</evidence>
<feature type="domain" description="G-protein coupled receptors family 1 profile" evidence="6">
    <location>
        <begin position="46"/>
        <end position="329"/>
    </location>
</feature>
<keyword evidence="7" id="KW-0675">Receptor</keyword>